<keyword evidence="3" id="KW-1185">Reference proteome</keyword>
<evidence type="ECO:0000313" key="3">
    <source>
        <dbReference type="Proteomes" id="UP000315349"/>
    </source>
</evidence>
<feature type="transmembrane region" description="Helical" evidence="1">
    <location>
        <begin position="34"/>
        <end position="55"/>
    </location>
</feature>
<dbReference type="KEGG" id="peh:Spb1_29320"/>
<accession>A0A518GQW7</accession>
<organism evidence="2 3">
    <name type="scientific">Planctopirus ephydatiae</name>
    <dbReference type="NCBI Taxonomy" id="2528019"/>
    <lineage>
        <taxon>Bacteria</taxon>
        <taxon>Pseudomonadati</taxon>
        <taxon>Planctomycetota</taxon>
        <taxon>Planctomycetia</taxon>
        <taxon>Planctomycetales</taxon>
        <taxon>Planctomycetaceae</taxon>
        <taxon>Planctopirus</taxon>
    </lineage>
</organism>
<protein>
    <submittedName>
        <fullName evidence="2">Uncharacterized protein</fullName>
    </submittedName>
</protein>
<dbReference type="AlphaFoldDB" id="A0A518GQW7"/>
<sequence>MTCTYDFQACSLLTDESQRNWGQRGCLTSATQSVTFGLPAILTIACGMGVVIAAMEAWSPLGLDNLTIPLVTGPCIDFILL</sequence>
<keyword evidence="1" id="KW-0472">Membrane</keyword>
<dbReference type="EMBL" id="CP036299">
    <property type="protein sequence ID" value="QDV30995.1"/>
    <property type="molecule type" value="Genomic_DNA"/>
</dbReference>
<evidence type="ECO:0000256" key="1">
    <source>
        <dbReference type="SAM" id="Phobius"/>
    </source>
</evidence>
<evidence type="ECO:0000313" key="2">
    <source>
        <dbReference type="EMBL" id="QDV30995.1"/>
    </source>
</evidence>
<gene>
    <name evidence="2" type="ORF">Spb1_29320</name>
</gene>
<reference evidence="2 3" key="1">
    <citation type="submission" date="2019-02" db="EMBL/GenBank/DDBJ databases">
        <title>Deep-cultivation of Planctomycetes and their phenomic and genomic characterization uncovers novel biology.</title>
        <authorList>
            <person name="Wiegand S."/>
            <person name="Jogler M."/>
            <person name="Boedeker C."/>
            <person name="Pinto D."/>
            <person name="Vollmers J."/>
            <person name="Rivas-Marin E."/>
            <person name="Kohn T."/>
            <person name="Peeters S.H."/>
            <person name="Heuer A."/>
            <person name="Rast P."/>
            <person name="Oberbeckmann S."/>
            <person name="Bunk B."/>
            <person name="Jeske O."/>
            <person name="Meyerdierks A."/>
            <person name="Storesund J.E."/>
            <person name="Kallscheuer N."/>
            <person name="Luecker S."/>
            <person name="Lage O.M."/>
            <person name="Pohl T."/>
            <person name="Merkel B.J."/>
            <person name="Hornburger P."/>
            <person name="Mueller R.-W."/>
            <person name="Bruemmer F."/>
            <person name="Labrenz M."/>
            <person name="Spormann A.M."/>
            <person name="Op den Camp H."/>
            <person name="Overmann J."/>
            <person name="Amann R."/>
            <person name="Jetten M.S.M."/>
            <person name="Mascher T."/>
            <person name="Medema M.H."/>
            <person name="Devos D.P."/>
            <person name="Kaster A.-K."/>
            <person name="Ovreas L."/>
            <person name="Rohde M."/>
            <person name="Galperin M.Y."/>
            <person name="Jogler C."/>
        </authorList>
    </citation>
    <scope>NUCLEOTIDE SEQUENCE [LARGE SCALE GENOMIC DNA]</scope>
    <source>
        <strain evidence="2 3">Spb1</strain>
    </source>
</reference>
<keyword evidence="1" id="KW-0812">Transmembrane</keyword>
<name>A0A518GQW7_9PLAN</name>
<dbReference type="Proteomes" id="UP000315349">
    <property type="component" value="Chromosome"/>
</dbReference>
<keyword evidence="1" id="KW-1133">Transmembrane helix</keyword>
<proteinExistence type="predicted"/>